<keyword evidence="4 7" id="KW-0560">Oxidoreductase</keyword>
<evidence type="ECO:0000313" key="9">
    <source>
        <dbReference type="EMBL" id="SDG06634.1"/>
    </source>
</evidence>
<feature type="region of interest" description="Disordered" evidence="8">
    <location>
        <begin position="70"/>
        <end position="96"/>
    </location>
</feature>
<keyword evidence="2 7" id="KW-0349">Heme</keyword>
<dbReference type="AlphaFoldDB" id="A0A1G7R7F2"/>
<evidence type="ECO:0000256" key="8">
    <source>
        <dbReference type="SAM" id="MobiDB-lite"/>
    </source>
</evidence>
<reference evidence="9 10" key="1">
    <citation type="submission" date="2016-10" db="EMBL/GenBank/DDBJ databases">
        <authorList>
            <person name="de Groot N.N."/>
        </authorList>
    </citation>
    <scope>NUCLEOTIDE SEQUENCE [LARGE SCALE GENOMIC DNA]</scope>
    <source>
        <strain evidence="9 10">CGMCC 4.1859</strain>
    </source>
</reference>
<dbReference type="CDD" id="cd20625">
    <property type="entry name" value="CYP164-like"/>
    <property type="match status" value="1"/>
</dbReference>
<accession>A0A1G7R7F2</accession>
<evidence type="ECO:0000256" key="2">
    <source>
        <dbReference type="ARBA" id="ARBA00022617"/>
    </source>
</evidence>
<evidence type="ECO:0000256" key="6">
    <source>
        <dbReference type="ARBA" id="ARBA00023033"/>
    </source>
</evidence>
<evidence type="ECO:0000256" key="3">
    <source>
        <dbReference type="ARBA" id="ARBA00022723"/>
    </source>
</evidence>
<dbReference type="InterPro" id="IPR001128">
    <property type="entry name" value="Cyt_P450"/>
</dbReference>
<evidence type="ECO:0000313" key="10">
    <source>
        <dbReference type="Proteomes" id="UP000198614"/>
    </source>
</evidence>
<dbReference type="GO" id="GO:0020037">
    <property type="term" value="F:heme binding"/>
    <property type="evidence" value="ECO:0007669"/>
    <property type="project" value="InterPro"/>
</dbReference>
<keyword evidence="3 7" id="KW-0479">Metal-binding</keyword>
<dbReference type="SUPFAM" id="SSF48264">
    <property type="entry name" value="Cytochrome P450"/>
    <property type="match status" value="1"/>
</dbReference>
<dbReference type="GO" id="GO:0004497">
    <property type="term" value="F:monooxygenase activity"/>
    <property type="evidence" value="ECO:0007669"/>
    <property type="project" value="UniProtKB-KW"/>
</dbReference>
<evidence type="ECO:0000256" key="7">
    <source>
        <dbReference type="RuleBase" id="RU000461"/>
    </source>
</evidence>
<comment type="similarity">
    <text evidence="1 7">Belongs to the cytochrome P450 family.</text>
</comment>
<dbReference type="InterPro" id="IPR036396">
    <property type="entry name" value="Cyt_P450_sf"/>
</dbReference>
<dbReference type="FunFam" id="1.10.630.10:FF:000018">
    <property type="entry name" value="Cytochrome P450 monooxygenase"/>
    <property type="match status" value="1"/>
</dbReference>
<gene>
    <name evidence="9" type="ORF">SAMN05216260_11417</name>
</gene>
<dbReference type="InterPro" id="IPR002397">
    <property type="entry name" value="Cyt_P450_B"/>
</dbReference>
<dbReference type="PRINTS" id="PR00359">
    <property type="entry name" value="BP450"/>
</dbReference>
<organism evidence="9 10">
    <name type="scientific">Streptomyces griseoaurantiacus</name>
    <dbReference type="NCBI Taxonomy" id="68213"/>
    <lineage>
        <taxon>Bacteria</taxon>
        <taxon>Bacillati</taxon>
        <taxon>Actinomycetota</taxon>
        <taxon>Actinomycetes</taxon>
        <taxon>Kitasatosporales</taxon>
        <taxon>Streptomycetaceae</taxon>
        <taxon>Streptomyces</taxon>
        <taxon>Streptomyces aurantiacus group</taxon>
    </lineage>
</organism>
<dbReference type="PROSITE" id="PS00086">
    <property type="entry name" value="CYTOCHROME_P450"/>
    <property type="match status" value="1"/>
</dbReference>
<dbReference type="InterPro" id="IPR017972">
    <property type="entry name" value="Cyt_P450_CS"/>
</dbReference>
<dbReference type="Gene3D" id="1.10.630.10">
    <property type="entry name" value="Cytochrome P450"/>
    <property type="match status" value="1"/>
</dbReference>
<name>A0A1G7R7F2_9ACTN</name>
<dbReference type="GO" id="GO:0005506">
    <property type="term" value="F:iron ion binding"/>
    <property type="evidence" value="ECO:0007669"/>
    <property type="project" value="InterPro"/>
</dbReference>
<keyword evidence="5 7" id="KW-0408">Iron</keyword>
<dbReference type="Proteomes" id="UP000198614">
    <property type="component" value="Unassembled WGS sequence"/>
</dbReference>
<proteinExistence type="inferred from homology"/>
<dbReference type="PANTHER" id="PTHR46696:SF1">
    <property type="entry name" value="CYTOCHROME P450 YJIB-RELATED"/>
    <property type="match status" value="1"/>
</dbReference>
<evidence type="ECO:0000256" key="4">
    <source>
        <dbReference type="ARBA" id="ARBA00023002"/>
    </source>
</evidence>
<protein>
    <submittedName>
        <fullName evidence="9">Unspecific monooxygenase</fullName>
    </submittedName>
</protein>
<evidence type="ECO:0000256" key="1">
    <source>
        <dbReference type="ARBA" id="ARBA00010617"/>
    </source>
</evidence>
<dbReference type="PANTHER" id="PTHR46696">
    <property type="entry name" value="P450, PUTATIVE (EUROFUNG)-RELATED"/>
    <property type="match status" value="1"/>
</dbReference>
<dbReference type="Pfam" id="PF00067">
    <property type="entry name" value="p450"/>
    <property type="match status" value="1"/>
</dbReference>
<dbReference type="GO" id="GO:0016705">
    <property type="term" value="F:oxidoreductase activity, acting on paired donors, with incorporation or reduction of molecular oxygen"/>
    <property type="evidence" value="ECO:0007669"/>
    <property type="project" value="InterPro"/>
</dbReference>
<dbReference type="EMBL" id="FNAX01000014">
    <property type="protein sequence ID" value="SDG06634.1"/>
    <property type="molecule type" value="Genomic_DNA"/>
</dbReference>
<keyword evidence="6 7" id="KW-0503">Monooxygenase</keyword>
<evidence type="ECO:0000256" key="5">
    <source>
        <dbReference type="ARBA" id="ARBA00023004"/>
    </source>
</evidence>
<sequence length="407" mass="45378">MAAVVSDLAFDPWDPGFVSDPYPAFAELRARGRVLYYEPSDQWLVPHHADVSALLRDRRLGRSYRHRFSHEEFGRTPPPPEHEPFHTLNDHGMLDLEPPDHTRIRRLVSKAFTPRTVERLRPYVHGLADELVSRLVAAGGGDLLTDLAEPLPVAVIAEMLGIPESDRAPLRPWSADICGMYELNPSEETARRAVRASVEFSDYLRELIAARRAHPGEDLISGLIAAHDEGDRLTEQEMISTAVLLLNAGHEATVNATTNGWWALFRHPDRLAALRADHSLVPSAVEELLRYDTPLQLFERWVLDDIEIDGTVIPRGAELALLFGSANHDPEVFEAPETLDLTRRDNPHISFSAGIHYCIGAPLARMELAASMTALLDRAPTLRLAAEPERRPNFVMRGLEGLSVEVG</sequence>
<dbReference type="OrthoDB" id="5500002at2"/>